<dbReference type="GO" id="GO:0009279">
    <property type="term" value="C:cell outer membrane"/>
    <property type="evidence" value="ECO:0007669"/>
    <property type="project" value="UniProtKB-SubCell"/>
</dbReference>
<evidence type="ECO:0000256" key="5">
    <source>
        <dbReference type="ARBA" id="ARBA00023288"/>
    </source>
</evidence>
<comment type="function">
    <text evidence="6">Together with LptD, is involved in the assembly of lipopolysaccharide (LPS) at the surface of the outer membrane. Required for the proper assembly of LptD. Binds LPS and may serve as the LPS recognition site at the outer membrane.</text>
</comment>
<evidence type="ECO:0000313" key="7">
    <source>
        <dbReference type="EMBL" id="NML16304.1"/>
    </source>
</evidence>
<comment type="subcellular location">
    <subcellularLocation>
        <location evidence="6">Cell outer membrane</location>
        <topology evidence="6">Lipid-anchor</topology>
    </subcellularLocation>
</comment>
<dbReference type="PANTHER" id="PTHR38098">
    <property type="entry name" value="LPS-ASSEMBLY LIPOPROTEIN LPTE"/>
    <property type="match status" value="1"/>
</dbReference>
<evidence type="ECO:0000313" key="8">
    <source>
        <dbReference type="Proteomes" id="UP000574067"/>
    </source>
</evidence>
<comment type="similarity">
    <text evidence="6">Belongs to the LptE lipoprotein family.</text>
</comment>
<dbReference type="AlphaFoldDB" id="A0A848F9T1"/>
<dbReference type="PROSITE" id="PS51257">
    <property type="entry name" value="PROKAR_LIPOPROTEIN"/>
    <property type="match status" value="1"/>
</dbReference>
<comment type="caution">
    <text evidence="7">The sequence shown here is derived from an EMBL/GenBank/DDBJ whole genome shotgun (WGS) entry which is preliminary data.</text>
</comment>
<dbReference type="Proteomes" id="UP000574067">
    <property type="component" value="Unassembled WGS sequence"/>
</dbReference>
<keyword evidence="8" id="KW-1185">Reference proteome</keyword>
<dbReference type="EMBL" id="JABBFW010000009">
    <property type="protein sequence ID" value="NML16304.1"/>
    <property type="molecule type" value="Genomic_DNA"/>
</dbReference>
<dbReference type="InterPro" id="IPR007485">
    <property type="entry name" value="LPS_assembly_LptE"/>
</dbReference>
<keyword evidence="4 6" id="KW-0998">Cell outer membrane</keyword>
<dbReference type="Gene3D" id="3.30.160.150">
    <property type="entry name" value="Lipoprotein like domain"/>
    <property type="match status" value="1"/>
</dbReference>
<dbReference type="GO" id="GO:0001530">
    <property type="term" value="F:lipopolysaccharide binding"/>
    <property type="evidence" value="ECO:0007669"/>
    <property type="project" value="TreeGrafter"/>
</dbReference>
<keyword evidence="2 6" id="KW-0472">Membrane</keyword>
<accession>A0A848F9T1</accession>
<keyword evidence="3 6" id="KW-0564">Palmitate</keyword>
<reference evidence="7 8" key="1">
    <citation type="submission" date="2020-04" db="EMBL/GenBank/DDBJ databases">
        <title>Azohydromonas sp. isolated from soil.</title>
        <authorList>
            <person name="Dahal R.H."/>
        </authorList>
    </citation>
    <scope>NUCLEOTIDE SEQUENCE [LARGE SCALE GENOMIC DNA]</scope>
    <source>
        <strain evidence="7 8">G-1-1-14</strain>
    </source>
</reference>
<keyword evidence="5 6" id="KW-0449">Lipoprotein</keyword>
<dbReference type="GO" id="GO:0015920">
    <property type="term" value="P:lipopolysaccharide transport"/>
    <property type="evidence" value="ECO:0007669"/>
    <property type="project" value="TreeGrafter"/>
</dbReference>
<organism evidence="7 8">
    <name type="scientific">Azohydromonas caseinilytica</name>
    <dbReference type="NCBI Taxonomy" id="2728836"/>
    <lineage>
        <taxon>Bacteria</taxon>
        <taxon>Pseudomonadati</taxon>
        <taxon>Pseudomonadota</taxon>
        <taxon>Betaproteobacteria</taxon>
        <taxon>Burkholderiales</taxon>
        <taxon>Sphaerotilaceae</taxon>
        <taxon>Azohydromonas</taxon>
    </lineage>
</organism>
<proteinExistence type="inferred from homology"/>
<sequence>MKRRTLLAATVALPPLLGGCGFALRRPPALAFERLALVGFAPRSPVAAALRRALPDTVTVTEAPQQAQVVLEALREVRDKTFVATGSVGQVREISVRLFFGFRLSTPAGKPLIVPAELGLSRDVSYNETYALAKELEQNELYRAMEEDIAQQVVRRLEAVREF</sequence>
<dbReference type="GO" id="GO:1990351">
    <property type="term" value="C:transporter complex"/>
    <property type="evidence" value="ECO:0007669"/>
    <property type="project" value="TreeGrafter"/>
</dbReference>
<evidence type="ECO:0000256" key="2">
    <source>
        <dbReference type="ARBA" id="ARBA00023136"/>
    </source>
</evidence>
<dbReference type="Pfam" id="PF04390">
    <property type="entry name" value="LptE"/>
    <property type="match status" value="1"/>
</dbReference>
<dbReference type="RefSeq" id="WP_169161204.1">
    <property type="nucleotide sequence ID" value="NZ_JABBFW010000009.1"/>
</dbReference>
<dbReference type="PANTHER" id="PTHR38098:SF1">
    <property type="entry name" value="LPS-ASSEMBLY LIPOPROTEIN LPTE"/>
    <property type="match status" value="1"/>
</dbReference>
<evidence type="ECO:0000256" key="6">
    <source>
        <dbReference type="HAMAP-Rule" id="MF_01186"/>
    </source>
</evidence>
<evidence type="ECO:0000256" key="3">
    <source>
        <dbReference type="ARBA" id="ARBA00023139"/>
    </source>
</evidence>
<evidence type="ECO:0000256" key="4">
    <source>
        <dbReference type="ARBA" id="ARBA00023237"/>
    </source>
</evidence>
<protein>
    <recommendedName>
        <fullName evidence="6">LPS-assembly lipoprotein LptE</fullName>
    </recommendedName>
</protein>
<keyword evidence="1 6" id="KW-0732">Signal</keyword>
<dbReference type="GO" id="GO:0043165">
    <property type="term" value="P:Gram-negative-bacterium-type cell outer membrane assembly"/>
    <property type="evidence" value="ECO:0007669"/>
    <property type="project" value="UniProtKB-UniRule"/>
</dbReference>
<dbReference type="HAMAP" id="MF_01186">
    <property type="entry name" value="LPS_assembly_LptE"/>
    <property type="match status" value="1"/>
</dbReference>
<evidence type="ECO:0000256" key="1">
    <source>
        <dbReference type="ARBA" id="ARBA00022729"/>
    </source>
</evidence>
<gene>
    <name evidence="6" type="primary">lptE</name>
    <name evidence="7" type="ORF">HHL10_15085</name>
</gene>
<name>A0A848F9T1_9BURK</name>
<comment type="subunit">
    <text evidence="6">Component of the lipopolysaccharide transport and assembly complex. Interacts with LptD.</text>
</comment>